<dbReference type="Proteomes" id="UP001302429">
    <property type="component" value="Chromosome"/>
</dbReference>
<organism evidence="2 3">
    <name type="scientific">Alterisphingorhabdus coralli</name>
    <dbReference type="NCBI Taxonomy" id="3071408"/>
    <lineage>
        <taxon>Bacteria</taxon>
        <taxon>Pseudomonadati</taxon>
        <taxon>Pseudomonadota</taxon>
        <taxon>Alphaproteobacteria</taxon>
        <taxon>Sphingomonadales</taxon>
        <taxon>Sphingomonadaceae</taxon>
        <taxon>Alterisphingorhabdus (ex Yan et al. 2024)</taxon>
    </lineage>
</organism>
<dbReference type="RefSeq" id="WP_317083979.1">
    <property type="nucleotide sequence ID" value="NZ_CP136594.1"/>
</dbReference>
<dbReference type="AlphaFoldDB" id="A0AA97I2F3"/>
<dbReference type="KEGG" id="acoa:RB602_06380"/>
<name>A0AA97I2F3_9SPHN</name>
<feature type="region of interest" description="Disordered" evidence="1">
    <location>
        <begin position="61"/>
        <end position="82"/>
    </location>
</feature>
<proteinExistence type="predicted"/>
<evidence type="ECO:0000313" key="3">
    <source>
        <dbReference type="Proteomes" id="UP001302429"/>
    </source>
</evidence>
<keyword evidence="3" id="KW-1185">Reference proteome</keyword>
<sequence length="556" mass="61767">MPASQHSQDEFLSVWNDAEQFPSVQDVADKLGVTISTVRQRASRIRRNEIGVTVLDRGKHYRSKSNAEARSRSSRTHGGNIRPVVEAPSQVRRWLVTAAQDDTPVSEPFWSNLMAYSRHLGAEVKVGGFTYQKGLFEDHASRSAVFAEKVRPYLIHENEMLGPLLFAAKMNILPTAVRPLSGLETYSRGAWCIFPHAKTQLASVPAIAGQHPAMVMTSGACTVPNYIEKKAGLKAEFHHSIGAVIVEVDDAGRCFTRQIGTSRDGSFQDLDIIVRNGQILTGQRVEQITWGDIHREKLDPTVAMACWGFDMESGEIVDPANSMFHTLRPRHQAFHDLLDFQARNHHRKGDHHFMFQMIAGGTDRVEDGLKACAQFLRATEAEWCKSVNVASNHNDALRRWLREADPRADPTNLPIWCHLNDQLYSAIARGEDDFDIFRYALSRYDEQGLEDIAFVPRNGSYVICQEHGGIEIGMHGDQGPNGARGTANNLIKVATRMNIGHSHSAAIIDGVYVAGLCGLLDQGYNEGPSGWSHTQIVTNADGKRTLVTIIDGKWRA</sequence>
<evidence type="ECO:0000256" key="1">
    <source>
        <dbReference type="SAM" id="MobiDB-lite"/>
    </source>
</evidence>
<accession>A0AA97I2F3</accession>
<reference evidence="2 3" key="1">
    <citation type="submission" date="2023-10" db="EMBL/GenBank/DDBJ databases">
        <title>Complete genome sequence of a Sphingomonadaceae bacterium.</title>
        <authorList>
            <person name="Yan C."/>
        </authorList>
    </citation>
    <scope>NUCLEOTIDE SEQUENCE [LARGE SCALE GENOMIC DNA]</scope>
    <source>
        <strain evidence="2 3">SCSIO 66989</strain>
    </source>
</reference>
<dbReference type="EMBL" id="CP136594">
    <property type="protein sequence ID" value="WOE76335.1"/>
    <property type="molecule type" value="Genomic_DNA"/>
</dbReference>
<evidence type="ECO:0000313" key="2">
    <source>
        <dbReference type="EMBL" id="WOE76335.1"/>
    </source>
</evidence>
<gene>
    <name evidence="2" type="ORF">RB602_06380</name>
</gene>
<protein>
    <submittedName>
        <fullName evidence="2">Uncharacterized protein</fullName>
    </submittedName>
</protein>